<accession>A0A2V4ALE8</accession>
<evidence type="ECO:0000313" key="2">
    <source>
        <dbReference type="Proteomes" id="UP000249915"/>
    </source>
</evidence>
<reference evidence="1 2" key="1">
    <citation type="submission" date="2016-07" db="EMBL/GenBank/DDBJ databases">
        <title>Draft genome sequence of Prauserella muralis DSM 45305, isolated from a mould-covered wall in an indoor environment.</title>
        <authorList>
            <person name="Ruckert C."/>
            <person name="Albersmeier A."/>
            <person name="Jiang C.-L."/>
            <person name="Jiang Y."/>
            <person name="Kalinowski J."/>
            <person name="Schneider O."/>
            <person name="Winkler A."/>
            <person name="Zotchev S.B."/>
        </authorList>
    </citation>
    <scope>NUCLEOTIDE SEQUENCE [LARGE SCALE GENOMIC DNA]</scope>
    <source>
        <strain evidence="1 2">DSM 45305</strain>
    </source>
</reference>
<dbReference type="EMBL" id="MASW01000006">
    <property type="protein sequence ID" value="PXY21118.1"/>
    <property type="molecule type" value="Genomic_DNA"/>
</dbReference>
<proteinExistence type="predicted"/>
<keyword evidence="2" id="KW-1185">Reference proteome</keyword>
<dbReference type="OrthoDB" id="7721587at2"/>
<evidence type="ECO:0000313" key="1">
    <source>
        <dbReference type="EMBL" id="PXY21118.1"/>
    </source>
</evidence>
<protein>
    <submittedName>
        <fullName evidence="1">Uncharacterized protein</fullName>
    </submittedName>
</protein>
<name>A0A2V4ALE8_9PSEU</name>
<dbReference type="RefSeq" id="WP_112284362.1">
    <property type="nucleotide sequence ID" value="NZ_MASW01000006.1"/>
</dbReference>
<dbReference type="AlphaFoldDB" id="A0A2V4ALE8"/>
<gene>
    <name evidence="1" type="ORF">BAY60_27005</name>
</gene>
<dbReference type="Proteomes" id="UP000249915">
    <property type="component" value="Unassembled WGS sequence"/>
</dbReference>
<organism evidence="1 2">
    <name type="scientific">Prauserella muralis</name>
    <dbReference type="NCBI Taxonomy" id="588067"/>
    <lineage>
        <taxon>Bacteria</taxon>
        <taxon>Bacillati</taxon>
        <taxon>Actinomycetota</taxon>
        <taxon>Actinomycetes</taxon>
        <taxon>Pseudonocardiales</taxon>
        <taxon>Pseudonocardiaceae</taxon>
        <taxon>Prauserella</taxon>
    </lineage>
</organism>
<comment type="caution">
    <text evidence="1">The sequence shown here is derived from an EMBL/GenBank/DDBJ whole genome shotgun (WGS) entry which is preliminary data.</text>
</comment>
<sequence length="207" mass="21299">MPGQVAQSSVNELRWTVLGGIDSRDMDAVVTVSTDALAAGASQFVILGGRVIDPDNMYFAWLEFTTSASVDLLVGKRIAGVGSALAGASTRTTGLTHAAGTQFRLRLAVQGAPARVRAKAWLAANSEPDNWHVTGVDTDITAAGDIALGQTLGSGNTNTLPVTASWDDLAVLNPQTFTVQQAPVNGVTKTFGAGAQVLLAQPAVVAL</sequence>